<sequence>MAFRVQYRQERARPARVAVPGDTRRAAGAERSTLTRPGCGARRPADVTRTTDTRGVALPGHRRTVPSVRA</sequence>
<evidence type="ECO:0000313" key="2">
    <source>
        <dbReference type="EMBL" id="CAH4023882.1"/>
    </source>
</evidence>
<organism evidence="2 3">
    <name type="scientific">Pieris brassicae</name>
    <name type="common">White butterfly</name>
    <name type="synonym">Large white butterfly</name>
    <dbReference type="NCBI Taxonomy" id="7116"/>
    <lineage>
        <taxon>Eukaryota</taxon>
        <taxon>Metazoa</taxon>
        <taxon>Ecdysozoa</taxon>
        <taxon>Arthropoda</taxon>
        <taxon>Hexapoda</taxon>
        <taxon>Insecta</taxon>
        <taxon>Pterygota</taxon>
        <taxon>Neoptera</taxon>
        <taxon>Endopterygota</taxon>
        <taxon>Lepidoptera</taxon>
        <taxon>Glossata</taxon>
        <taxon>Ditrysia</taxon>
        <taxon>Papilionoidea</taxon>
        <taxon>Pieridae</taxon>
        <taxon>Pierinae</taxon>
        <taxon>Pieris</taxon>
    </lineage>
</organism>
<reference evidence="2" key="1">
    <citation type="submission" date="2022-05" db="EMBL/GenBank/DDBJ databases">
        <authorList>
            <person name="Okamura Y."/>
        </authorList>
    </citation>
    <scope>NUCLEOTIDE SEQUENCE</scope>
</reference>
<name>A0A9P0TC76_PIEBR</name>
<proteinExistence type="predicted"/>
<dbReference type="AlphaFoldDB" id="A0A9P0TC76"/>
<dbReference type="Proteomes" id="UP001152562">
    <property type="component" value="Unassembled WGS sequence"/>
</dbReference>
<comment type="caution">
    <text evidence="2">The sequence shown here is derived from an EMBL/GenBank/DDBJ whole genome shotgun (WGS) entry which is preliminary data.</text>
</comment>
<evidence type="ECO:0000313" key="3">
    <source>
        <dbReference type="Proteomes" id="UP001152562"/>
    </source>
</evidence>
<evidence type="ECO:0000256" key="1">
    <source>
        <dbReference type="SAM" id="MobiDB-lite"/>
    </source>
</evidence>
<keyword evidence="3" id="KW-1185">Reference proteome</keyword>
<gene>
    <name evidence="2" type="ORF">PIBRA_LOCUS4403</name>
</gene>
<accession>A0A9P0TC76</accession>
<protein>
    <submittedName>
        <fullName evidence="2">Uncharacterized protein</fullName>
    </submittedName>
</protein>
<dbReference type="EMBL" id="CALOZG010000004">
    <property type="protein sequence ID" value="CAH4023882.1"/>
    <property type="molecule type" value="Genomic_DNA"/>
</dbReference>
<feature type="region of interest" description="Disordered" evidence="1">
    <location>
        <begin position="14"/>
        <end position="49"/>
    </location>
</feature>